<comment type="similarity">
    <text evidence="1">Belongs to the CLCR family.</text>
</comment>
<dbReference type="Gene3D" id="3.40.50.410">
    <property type="entry name" value="von Willebrand factor, type A domain"/>
    <property type="match status" value="1"/>
</dbReference>
<dbReference type="PANTHER" id="PTHR10579">
    <property type="entry name" value="CALCIUM-ACTIVATED CHLORIDE CHANNEL REGULATOR"/>
    <property type="match status" value="1"/>
</dbReference>
<keyword evidence="6" id="KW-0378">Hydrolase</keyword>
<keyword evidence="5" id="KW-0732">Signal</keyword>
<organism evidence="13 14">
    <name type="scientific">Salvator merianae</name>
    <name type="common">Argentine black and white tegu</name>
    <name type="synonym">Tupinambis merianae</name>
    <dbReference type="NCBI Taxonomy" id="96440"/>
    <lineage>
        <taxon>Eukaryota</taxon>
        <taxon>Metazoa</taxon>
        <taxon>Chordata</taxon>
        <taxon>Craniata</taxon>
        <taxon>Vertebrata</taxon>
        <taxon>Euteleostomi</taxon>
        <taxon>Lepidosauria</taxon>
        <taxon>Squamata</taxon>
        <taxon>Bifurcata</taxon>
        <taxon>Unidentata</taxon>
        <taxon>Episquamata</taxon>
        <taxon>Laterata</taxon>
        <taxon>Teiioidea</taxon>
        <taxon>Teiidae</taxon>
        <taxon>Salvator</taxon>
    </lineage>
</organism>
<dbReference type="CDD" id="cd00198">
    <property type="entry name" value="vWFA"/>
    <property type="match status" value="1"/>
</dbReference>
<evidence type="ECO:0000256" key="5">
    <source>
        <dbReference type="ARBA" id="ARBA00022729"/>
    </source>
</evidence>
<dbReference type="PANTHER" id="PTHR10579:SF42">
    <property type="entry name" value="CHLORIDE CHANNEL ACCESSORY 3B"/>
    <property type="match status" value="1"/>
</dbReference>
<evidence type="ECO:0000256" key="10">
    <source>
        <dbReference type="ARBA" id="ARBA00023214"/>
    </source>
</evidence>
<dbReference type="InterPro" id="IPR004727">
    <property type="entry name" value="CLCA_chordata"/>
</dbReference>
<keyword evidence="11" id="KW-0472">Membrane</keyword>
<evidence type="ECO:0000256" key="11">
    <source>
        <dbReference type="SAM" id="Phobius"/>
    </source>
</evidence>
<dbReference type="GeneTree" id="ENSGT00940000154682"/>
<dbReference type="InterPro" id="IPR013783">
    <property type="entry name" value="Ig-like_fold"/>
</dbReference>
<proteinExistence type="inferred from homology"/>
<dbReference type="Gene3D" id="2.60.40.10">
    <property type="entry name" value="Immunoglobulins"/>
    <property type="match status" value="1"/>
</dbReference>
<evidence type="ECO:0000256" key="6">
    <source>
        <dbReference type="ARBA" id="ARBA00022801"/>
    </source>
</evidence>
<feature type="transmembrane region" description="Helical" evidence="11">
    <location>
        <begin position="885"/>
        <end position="907"/>
    </location>
</feature>
<keyword evidence="11" id="KW-0812">Transmembrane</keyword>
<dbReference type="OMA" id="EHFEFKP"/>
<dbReference type="InterPro" id="IPR002035">
    <property type="entry name" value="VWF_A"/>
</dbReference>
<dbReference type="InterPro" id="IPR036465">
    <property type="entry name" value="vWFA_dom_sf"/>
</dbReference>
<dbReference type="InterPro" id="IPR051266">
    <property type="entry name" value="CLCR"/>
</dbReference>
<dbReference type="GO" id="GO:0006508">
    <property type="term" value="P:proteolysis"/>
    <property type="evidence" value="ECO:0007669"/>
    <property type="project" value="UniProtKB-KW"/>
</dbReference>
<dbReference type="InterPro" id="IPR013642">
    <property type="entry name" value="CLCA_N"/>
</dbReference>
<evidence type="ECO:0000259" key="12">
    <source>
        <dbReference type="PROSITE" id="PS50234"/>
    </source>
</evidence>
<dbReference type="Pfam" id="PF08434">
    <property type="entry name" value="CLCA"/>
    <property type="match status" value="1"/>
</dbReference>
<dbReference type="GO" id="GO:0005229">
    <property type="term" value="F:intracellularly calcium-gated chloride channel activity"/>
    <property type="evidence" value="ECO:0007669"/>
    <property type="project" value="InterPro"/>
</dbReference>
<evidence type="ECO:0000313" key="13">
    <source>
        <dbReference type="Ensembl" id="ENSSMRP00000022395.1"/>
    </source>
</evidence>
<keyword evidence="14" id="KW-1185">Reference proteome</keyword>
<dbReference type="NCBIfam" id="NF041940">
    <property type="entry name" value="choice_anch_X"/>
    <property type="match status" value="1"/>
</dbReference>
<evidence type="ECO:0000256" key="3">
    <source>
        <dbReference type="ARBA" id="ARBA00022670"/>
    </source>
</evidence>
<evidence type="ECO:0000256" key="4">
    <source>
        <dbReference type="ARBA" id="ARBA00022723"/>
    </source>
</evidence>
<keyword evidence="11" id="KW-1133">Transmembrane helix</keyword>
<keyword evidence="8" id="KW-0482">Metalloprotease</keyword>
<feature type="domain" description="VWFA" evidence="12">
    <location>
        <begin position="293"/>
        <end position="463"/>
    </location>
</feature>
<dbReference type="Proteomes" id="UP000694421">
    <property type="component" value="Unplaced"/>
</dbReference>
<keyword evidence="2" id="KW-0813">Transport</keyword>
<keyword evidence="10" id="KW-0868">Chloride</keyword>
<reference evidence="13" key="2">
    <citation type="submission" date="2025-09" db="UniProtKB">
        <authorList>
            <consortium name="Ensembl"/>
        </authorList>
    </citation>
    <scope>IDENTIFICATION</scope>
</reference>
<dbReference type="Ensembl" id="ENSSMRT00000026197.1">
    <property type="protein sequence ID" value="ENSSMRP00000022395.1"/>
    <property type="gene ID" value="ENSSMRG00000017395.1"/>
</dbReference>
<dbReference type="GO" id="GO:0005886">
    <property type="term" value="C:plasma membrane"/>
    <property type="evidence" value="ECO:0007669"/>
    <property type="project" value="TreeGrafter"/>
</dbReference>
<keyword evidence="7" id="KW-0862">Zinc</keyword>
<evidence type="ECO:0000256" key="2">
    <source>
        <dbReference type="ARBA" id="ARBA00022448"/>
    </source>
</evidence>
<evidence type="ECO:0000256" key="1">
    <source>
        <dbReference type="ARBA" id="ARBA00006398"/>
    </source>
</evidence>
<evidence type="ECO:0000256" key="8">
    <source>
        <dbReference type="ARBA" id="ARBA00023049"/>
    </source>
</evidence>
<dbReference type="NCBIfam" id="TIGR00868">
    <property type="entry name" value="hCaCC"/>
    <property type="match status" value="1"/>
</dbReference>
<dbReference type="GO" id="GO:0008237">
    <property type="term" value="F:metallopeptidase activity"/>
    <property type="evidence" value="ECO:0007669"/>
    <property type="project" value="UniProtKB-KW"/>
</dbReference>
<accession>A0A8D0DVI5</accession>
<evidence type="ECO:0000313" key="14">
    <source>
        <dbReference type="Proteomes" id="UP000694421"/>
    </source>
</evidence>
<dbReference type="SUPFAM" id="SSF53300">
    <property type="entry name" value="vWA-like"/>
    <property type="match status" value="1"/>
</dbReference>
<name>A0A8D0DVI5_SALMN</name>
<keyword evidence="4" id="KW-0479">Metal-binding</keyword>
<evidence type="ECO:0000256" key="9">
    <source>
        <dbReference type="ARBA" id="ARBA00023180"/>
    </source>
</evidence>
<dbReference type="Pfam" id="PF13519">
    <property type="entry name" value="VWA_2"/>
    <property type="match status" value="1"/>
</dbReference>
<dbReference type="GO" id="GO:0046872">
    <property type="term" value="F:metal ion binding"/>
    <property type="evidence" value="ECO:0007669"/>
    <property type="project" value="UniProtKB-KW"/>
</dbReference>
<evidence type="ECO:0000256" key="7">
    <source>
        <dbReference type="ARBA" id="ARBA00022833"/>
    </source>
</evidence>
<dbReference type="AlphaFoldDB" id="A0A8D0DVI5"/>
<keyword evidence="3" id="KW-0645">Protease</keyword>
<dbReference type="SMART" id="SM00327">
    <property type="entry name" value="VWA"/>
    <property type="match status" value="1"/>
</dbReference>
<sequence>LGLSRGNVLHGVTGSMVKLQNGGFENIVIAIKPGIREDARIVSSIKGMIKEASSYLFSATKERFYIKSVKVVIPFTWQSKPEYGRVTTESFEKADVIVADPYLKYGDDPYTLQYGGCGEPGRYIHFTPNFLTNDKQEGQGRIFVREWAHLRWGVFDEYNMNVSFYATGPQKAESTRCSADISGQYIFPLSTGETRPCKFERRTGLYEPGCQFIPDKVQTASASIMYMQSLPSVTQFCDQSTHNTQATNMQNKLCSYRSTWAVIMDSADFAGSSPINGPLPDPAISLLQSQERVVCLVLDVSSSMGSSNRIGRLKQAAEVFIRQIIEKDSWVGIVTFQSSATIKIGLKQITSDRVREMLTFYLPTTTGRGTVICGGLEKGFEVVRQRYSTTEGCEIVLLTDGEDSTIRSCFPTVQSSGTRIHTIALGPSAIVLIVLSNCLPGGSKFSATDHLDNNGLIDAFSSISSQSGDTTQLPIQLESKGETIAPQGWLDGTVIIDKTVGNDTFFVFTWSVSTFPPGIFLKDPKGRKYGKVNFTIDTTNIRSARLQIKGTAKPGEWTYSVVNMHNAPQVLLVTVTSRAASASVPPLIVKPFMNTDNSVYPSPVVVYAEVSQGFLPVIGANISATVVPQTGTPVDLQLFDAGTGADVQKNDGIYSAYFTKFTGNGRYNIKVRVKGKDKAVKRVHRQSQALYVPGYVENGVVKMNAPRPEASEDEVQANLGDFSRTASGGSFVVQGVPPGGPTDVFPPCKITDLEAELLDDGGDHVTFLLSWTAPGDDYDVGKADRYEIKLSKTPLELRNEKFLSATSVNASGLTPKDAGVKQNFTFNTEKFTKENGTALYFAIRAIDRSKNTGEASNIARAVLVLPRVLPTTPSSTEQTPGLNTVTLTVVILCVSAIIIVIVSITVCKGRKRSPETGL</sequence>
<keyword evidence="9" id="KW-0325">Glycoprotein</keyword>
<reference evidence="13" key="1">
    <citation type="submission" date="2025-08" db="UniProtKB">
        <authorList>
            <consortium name="Ensembl"/>
        </authorList>
    </citation>
    <scope>IDENTIFICATION</scope>
</reference>
<dbReference type="PROSITE" id="PS50234">
    <property type="entry name" value="VWFA"/>
    <property type="match status" value="1"/>
</dbReference>
<protein>
    <recommendedName>
        <fullName evidence="12">VWFA domain-containing protein</fullName>
    </recommendedName>
</protein>